<proteinExistence type="predicted"/>
<sequence length="467" mass="53184">MSTVPLNQRIVHHEDEDLVDHLRLTDMFQMFNLRALFGSHSEVIAEATDLTSSTAAYDDRPRHRSRVSRRTRTVSRASIAQQFAEECMCCLIIPLFFFFLVALSMIVGQYRSAVVDLGPNVSRILEADLVYVKDIINIKTGSSVAPVLYGFTQRPQLDQERHLFYDLKYNLLSSDYQNWKLWLNNGSKVELKYDIYSTHIFYILLVVLRGQETLLDWTSDPLNPRLAASWHYVHGSGVINFEAAKDGEYYFTLGNLNDYSVEVRLQTTVHAKVYDTKAADLSCSLRENFCGLNLLFPGFNFALLSTPPDLEKGAEWKVQMVYGQRWIIYLILIGFVLSMAFLSLKVTDKICTMISMHDEPIEQATIVAPIDNPREPLLSAREDTSTPNDFEVNETMSENGKKIYESQFCAICCNETRSTFFHPCGHCVTCYACGLRIQNGESEANDLPGKCPICRSEIKEVKKIFTV</sequence>
<dbReference type="Proteomes" id="UP001162992">
    <property type="component" value="Chromosome 1"/>
</dbReference>
<gene>
    <name evidence="1" type="ORF">O6H91_01G018200</name>
</gene>
<keyword evidence="2" id="KW-1185">Reference proteome</keyword>
<accession>A0ACC2ENN1</accession>
<evidence type="ECO:0000313" key="2">
    <source>
        <dbReference type="Proteomes" id="UP001162992"/>
    </source>
</evidence>
<protein>
    <submittedName>
        <fullName evidence="1">Uncharacterized protein</fullName>
    </submittedName>
</protein>
<organism evidence="1 2">
    <name type="scientific">Diphasiastrum complanatum</name>
    <name type="common">Issler's clubmoss</name>
    <name type="synonym">Lycopodium complanatum</name>
    <dbReference type="NCBI Taxonomy" id="34168"/>
    <lineage>
        <taxon>Eukaryota</taxon>
        <taxon>Viridiplantae</taxon>
        <taxon>Streptophyta</taxon>
        <taxon>Embryophyta</taxon>
        <taxon>Tracheophyta</taxon>
        <taxon>Lycopodiopsida</taxon>
        <taxon>Lycopodiales</taxon>
        <taxon>Lycopodiaceae</taxon>
        <taxon>Lycopodioideae</taxon>
        <taxon>Diphasiastrum</taxon>
    </lineage>
</organism>
<comment type="caution">
    <text evidence="1">The sequence shown here is derived from an EMBL/GenBank/DDBJ whole genome shotgun (WGS) entry which is preliminary data.</text>
</comment>
<reference evidence="2" key="1">
    <citation type="journal article" date="2024" name="Proc. Natl. Acad. Sci. U.S.A.">
        <title>Extraordinary preservation of gene collinearity over three hundred million years revealed in homosporous lycophytes.</title>
        <authorList>
            <person name="Li C."/>
            <person name="Wickell D."/>
            <person name="Kuo L.Y."/>
            <person name="Chen X."/>
            <person name="Nie B."/>
            <person name="Liao X."/>
            <person name="Peng D."/>
            <person name="Ji J."/>
            <person name="Jenkins J."/>
            <person name="Williams M."/>
            <person name="Shu S."/>
            <person name="Plott C."/>
            <person name="Barry K."/>
            <person name="Rajasekar S."/>
            <person name="Grimwood J."/>
            <person name="Han X."/>
            <person name="Sun S."/>
            <person name="Hou Z."/>
            <person name="He W."/>
            <person name="Dai G."/>
            <person name="Sun C."/>
            <person name="Schmutz J."/>
            <person name="Leebens-Mack J.H."/>
            <person name="Li F.W."/>
            <person name="Wang L."/>
        </authorList>
    </citation>
    <scope>NUCLEOTIDE SEQUENCE [LARGE SCALE GENOMIC DNA]</scope>
    <source>
        <strain evidence="2">cv. PW_Plant_1</strain>
    </source>
</reference>
<name>A0ACC2ENN1_DIPCM</name>
<evidence type="ECO:0000313" key="1">
    <source>
        <dbReference type="EMBL" id="KAJ7568083.1"/>
    </source>
</evidence>
<dbReference type="EMBL" id="CM055092">
    <property type="protein sequence ID" value="KAJ7568083.1"/>
    <property type="molecule type" value="Genomic_DNA"/>
</dbReference>